<dbReference type="GO" id="GO:0003858">
    <property type="term" value="F:3-hydroxybutyrate dehydrogenase activity"/>
    <property type="evidence" value="ECO:0007669"/>
    <property type="project" value="InterPro"/>
</dbReference>
<dbReference type="GO" id="GO:0032787">
    <property type="term" value="P:monocarboxylic acid metabolic process"/>
    <property type="evidence" value="ECO:0007669"/>
    <property type="project" value="UniProtKB-ARBA"/>
</dbReference>
<dbReference type="InterPro" id="IPR036291">
    <property type="entry name" value="NAD(P)-bd_dom_sf"/>
</dbReference>
<dbReference type="InterPro" id="IPR002347">
    <property type="entry name" value="SDR_fam"/>
</dbReference>
<sequence length="253" mass="27118">MNKHILITGGASGIGLGMAEALADSDTLITVTDLNQEAALEAAKKLSCKGYHALGVALNVTDEAAIIQLLSELPAPVDVLINNAGIQHVAALEEFPQNQWRLLVDVMLTGTALMTKAVLPSMRERNFGRVINIGSIHSLVASRFKSAYVAAKHGLVGFSKVMALETAEHDITINTICPAYVKTPLVEKQIADQAKNHGISEQQVIEQIMLAPMPKKSFIDIAEIAHTVRFLMAKEACNITGQTLALDGGWTAQ</sequence>
<protein>
    <submittedName>
        <fullName evidence="3">3-hydroxybutyrate dehydrogenase</fullName>
    </submittedName>
</protein>
<proteinExistence type="inferred from homology"/>
<dbReference type="NCBIfam" id="TIGR01963">
    <property type="entry name" value="PHB_DH"/>
    <property type="match status" value="1"/>
</dbReference>
<dbReference type="Proteomes" id="UP000030341">
    <property type="component" value="Chromosome 2"/>
</dbReference>
<name>A0A0A7EJ34_9GAMM</name>
<dbReference type="InterPro" id="IPR050259">
    <property type="entry name" value="SDR"/>
</dbReference>
<gene>
    <name evidence="3" type="ORF">OM33_15545</name>
</gene>
<dbReference type="SUPFAM" id="SSF51735">
    <property type="entry name" value="NAD(P)-binding Rossmann-fold domains"/>
    <property type="match status" value="1"/>
</dbReference>
<dbReference type="PRINTS" id="PR00080">
    <property type="entry name" value="SDRFAMILY"/>
</dbReference>
<dbReference type="PRINTS" id="PR00081">
    <property type="entry name" value="GDHRDH"/>
</dbReference>
<organism evidence="3 4">
    <name type="scientific">Pseudoalteromonas piratica</name>
    <dbReference type="NCBI Taxonomy" id="1348114"/>
    <lineage>
        <taxon>Bacteria</taxon>
        <taxon>Pseudomonadati</taxon>
        <taxon>Pseudomonadota</taxon>
        <taxon>Gammaproteobacteria</taxon>
        <taxon>Alteromonadales</taxon>
        <taxon>Pseudoalteromonadaceae</taxon>
        <taxon>Pseudoalteromonas</taxon>
    </lineage>
</organism>
<evidence type="ECO:0000256" key="1">
    <source>
        <dbReference type="ARBA" id="ARBA00006484"/>
    </source>
</evidence>
<dbReference type="InterPro" id="IPR020904">
    <property type="entry name" value="Sc_DH/Rdtase_CS"/>
</dbReference>
<dbReference type="NCBIfam" id="NF009093">
    <property type="entry name" value="PRK12429.1"/>
    <property type="match status" value="1"/>
</dbReference>
<dbReference type="HOGENOM" id="CLU_010194_1_0_6"/>
<keyword evidence="4" id="KW-1185">Reference proteome</keyword>
<dbReference type="Pfam" id="PF00106">
    <property type="entry name" value="adh_short"/>
    <property type="match status" value="1"/>
</dbReference>
<dbReference type="EMBL" id="CP009889">
    <property type="protein sequence ID" value="AIY66558.1"/>
    <property type="molecule type" value="Genomic_DNA"/>
</dbReference>
<dbReference type="eggNOG" id="COG1028">
    <property type="taxonomic scope" value="Bacteria"/>
</dbReference>
<accession>A0A0A7EJ34</accession>
<comment type="similarity">
    <text evidence="1 2">Belongs to the short-chain dehydrogenases/reductases (SDR) family.</text>
</comment>
<dbReference type="KEGG" id="pseo:OM33_15545"/>
<dbReference type="FunFam" id="3.40.50.720:FF:000084">
    <property type="entry name" value="Short-chain dehydrogenase reductase"/>
    <property type="match status" value="1"/>
</dbReference>
<dbReference type="Gene3D" id="3.40.50.720">
    <property type="entry name" value="NAD(P)-binding Rossmann-like Domain"/>
    <property type="match status" value="1"/>
</dbReference>
<dbReference type="STRING" id="1348114.OM33_15545"/>
<evidence type="ECO:0000256" key="2">
    <source>
        <dbReference type="RuleBase" id="RU000363"/>
    </source>
</evidence>
<evidence type="ECO:0000313" key="3">
    <source>
        <dbReference type="EMBL" id="AIY66558.1"/>
    </source>
</evidence>
<evidence type="ECO:0000313" key="4">
    <source>
        <dbReference type="Proteomes" id="UP000030341"/>
    </source>
</evidence>
<dbReference type="PROSITE" id="PS00061">
    <property type="entry name" value="ADH_SHORT"/>
    <property type="match status" value="1"/>
</dbReference>
<reference evidence="3 4" key="1">
    <citation type="submission" date="2014-11" db="EMBL/GenBank/DDBJ databases">
        <title>Complete Genome Sequence of Pseudoalteromonas sp. Strain OCN003 Isolated from Kaneohe Bay, Oahu, Hawaii.</title>
        <authorList>
            <person name="Beurmann S."/>
            <person name="Videau P."/>
            <person name="Ushijima B."/>
            <person name="Smith A.M."/>
            <person name="Aeby G.S."/>
            <person name="Callahan S.M."/>
            <person name="Belcaid M."/>
        </authorList>
    </citation>
    <scope>NUCLEOTIDE SEQUENCE [LARGE SCALE GENOMIC DNA]</scope>
    <source>
        <strain evidence="3 4">OCN003</strain>
    </source>
</reference>
<dbReference type="PANTHER" id="PTHR42879">
    <property type="entry name" value="3-OXOACYL-(ACYL-CARRIER-PROTEIN) REDUCTASE"/>
    <property type="match status" value="1"/>
</dbReference>
<dbReference type="OrthoDB" id="9786435at2"/>
<dbReference type="RefSeq" id="WP_040134872.1">
    <property type="nucleotide sequence ID" value="NZ_CP009889.1"/>
</dbReference>
<dbReference type="InterPro" id="IPR011294">
    <property type="entry name" value="3-OHbutyrate_DH"/>
</dbReference>
<dbReference type="AlphaFoldDB" id="A0A0A7EJ34"/>
<dbReference type="PANTHER" id="PTHR42879:SF2">
    <property type="entry name" value="3-OXOACYL-[ACYL-CARRIER-PROTEIN] REDUCTASE FABG"/>
    <property type="match status" value="1"/>
</dbReference>